<evidence type="ECO:0000256" key="5">
    <source>
        <dbReference type="ARBA" id="ARBA00023136"/>
    </source>
</evidence>
<evidence type="ECO:0008006" key="9">
    <source>
        <dbReference type="Google" id="ProtNLM"/>
    </source>
</evidence>
<comment type="caution">
    <text evidence="7">The sequence shown here is derived from an EMBL/GenBank/DDBJ whole genome shotgun (WGS) entry which is preliminary data.</text>
</comment>
<keyword evidence="3 6" id="KW-0812">Transmembrane</keyword>
<feature type="transmembrane region" description="Helical" evidence="6">
    <location>
        <begin position="297"/>
        <end position="322"/>
    </location>
</feature>
<organism evidence="7 8">
    <name type="scientific">Aeromicrobium phragmitis</name>
    <dbReference type="NCBI Taxonomy" id="2478914"/>
    <lineage>
        <taxon>Bacteria</taxon>
        <taxon>Bacillati</taxon>
        <taxon>Actinomycetota</taxon>
        <taxon>Actinomycetes</taxon>
        <taxon>Propionibacteriales</taxon>
        <taxon>Nocardioidaceae</taxon>
        <taxon>Aeromicrobium</taxon>
    </lineage>
</organism>
<feature type="transmembrane region" description="Helical" evidence="6">
    <location>
        <begin position="225"/>
        <end position="246"/>
    </location>
</feature>
<evidence type="ECO:0000256" key="2">
    <source>
        <dbReference type="ARBA" id="ARBA00022475"/>
    </source>
</evidence>
<evidence type="ECO:0000256" key="4">
    <source>
        <dbReference type="ARBA" id="ARBA00022989"/>
    </source>
</evidence>
<dbReference type="Pfam" id="PF13440">
    <property type="entry name" value="Polysacc_synt_3"/>
    <property type="match status" value="1"/>
</dbReference>
<feature type="transmembrane region" description="Helical" evidence="6">
    <location>
        <begin position="44"/>
        <end position="63"/>
    </location>
</feature>
<dbReference type="PANTHER" id="PTHR30250">
    <property type="entry name" value="PST FAMILY PREDICTED COLANIC ACID TRANSPORTER"/>
    <property type="match status" value="1"/>
</dbReference>
<comment type="subcellular location">
    <subcellularLocation>
        <location evidence="1">Cell membrane</location>
        <topology evidence="1">Multi-pass membrane protein</topology>
    </subcellularLocation>
</comment>
<keyword evidence="8" id="KW-1185">Reference proteome</keyword>
<feature type="transmembrane region" description="Helical" evidence="6">
    <location>
        <begin position="12"/>
        <end position="32"/>
    </location>
</feature>
<accession>A0A3L8PNZ2</accession>
<evidence type="ECO:0000256" key="1">
    <source>
        <dbReference type="ARBA" id="ARBA00004651"/>
    </source>
</evidence>
<sequence>MLRRRLLRKLSGPVGLILAGSVIGQGSVLLVSPLLTRLYSPSDFGAFAVVTAATGIVGAVITLSWDRAVVIPEEDGVARTLVRLTMYSAAILASVLAAAAYVFREEVARTVGSDIFIAFWWVVPMTAFSVGIFAVLSSWLVRERRYEGLAVRNGVQGVAQAVSSVSLGALGMTPFGLISSILVGRVAGLVGMTRYVKRAVLSGGEPNSLGVTAWRYRKFPLISTFSRLLNAMGLQIPILLIIGLYGSVEAGLFALTVRVLAAPVGIVADAVSQYFEGTLAHNVRSRSPRLAALTRKVTLNLAAAGLVPVGIVLVGGPDIFAWVFGDNWEGSGEVARLMVLGYFAQFVVTPISRSLLVLERQGTLFVWDAVRLVASTTAVALPYSMGVPFLESVAVLASVQAVSYLIIFILCYFATKARDSEYASPQQPSIG</sequence>
<keyword evidence="4 6" id="KW-1133">Transmembrane helix</keyword>
<name>A0A3L8PNZ2_9ACTN</name>
<keyword evidence="5 6" id="KW-0472">Membrane</keyword>
<protein>
    <recommendedName>
        <fullName evidence="9">Lipopolysaccharide biosynthesis protein</fullName>
    </recommendedName>
</protein>
<dbReference type="Proteomes" id="UP000282515">
    <property type="component" value="Unassembled WGS sequence"/>
</dbReference>
<dbReference type="GO" id="GO:0005886">
    <property type="term" value="C:plasma membrane"/>
    <property type="evidence" value="ECO:0007669"/>
    <property type="project" value="UniProtKB-SubCell"/>
</dbReference>
<feature type="transmembrane region" description="Helical" evidence="6">
    <location>
        <begin position="364"/>
        <end position="383"/>
    </location>
</feature>
<evidence type="ECO:0000256" key="3">
    <source>
        <dbReference type="ARBA" id="ARBA00022692"/>
    </source>
</evidence>
<keyword evidence="2" id="KW-1003">Cell membrane</keyword>
<evidence type="ECO:0000313" key="8">
    <source>
        <dbReference type="Proteomes" id="UP000282515"/>
    </source>
</evidence>
<feature type="transmembrane region" description="Helical" evidence="6">
    <location>
        <begin position="389"/>
        <end position="414"/>
    </location>
</feature>
<proteinExistence type="predicted"/>
<dbReference type="PANTHER" id="PTHR30250:SF11">
    <property type="entry name" value="O-ANTIGEN TRANSPORTER-RELATED"/>
    <property type="match status" value="1"/>
</dbReference>
<feature type="transmembrane region" description="Helical" evidence="6">
    <location>
        <begin position="334"/>
        <end position="352"/>
    </location>
</feature>
<dbReference type="AlphaFoldDB" id="A0A3L8PNZ2"/>
<dbReference type="InterPro" id="IPR050833">
    <property type="entry name" value="Poly_Biosynth_Transport"/>
</dbReference>
<feature type="transmembrane region" description="Helical" evidence="6">
    <location>
        <begin position="84"/>
        <end position="103"/>
    </location>
</feature>
<dbReference type="OrthoDB" id="3831435at2"/>
<evidence type="ECO:0000256" key="6">
    <source>
        <dbReference type="SAM" id="Phobius"/>
    </source>
</evidence>
<gene>
    <name evidence="7" type="ORF">D9V41_00040</name>
</gene>
<dbReference type="EMBL" id="RDBF01000001">
    <property type="protein sequence ID" value="RLV57091.1"/>
    <property type="molecule type" value="Genomic_DNA"/>
</dbReference>
<dbReference type="RefSeq" id="WP_121792500.1">
    <property type="nucleotide sequence ID" value="NZ_RDBF01000001.1"/>
</dbReference>
<feature type="transmembrane region" description="Helical" evidence="6">
    <location>
        <begin position="115"/>
        <end position="136"/>
    </location>
</feature>
<evidence type="ECO:0000313" key="7">
    <source>
        <dbReference type="EMBL" id="RLV57091.1"/>
    </source>
</evidence>
<reference evidence="7 8" key="1">
    <citation type="submission" date="2018-10" db="EMBL/GenBank/DDBJ databases">
        <title>Aeromicrobium sp. 9W16Y-2 whole genome shotgun sequence.</title>
        <authorList>
            <person name="Li F."/>
        </authorList>
    </citation>
    <scope>NUCLEOTIDE SEQUENCE [LARGE SCALE GENOMIC DNA]</scope>
    <source>
        <strain evidence="7 8">9W16Y-2</strain>
    </source>
</reference>